<proteinExistence type="predicted"/>
<evidence type="ECO:0000313" key="1">
    <source>
        <dbReference type="EMBL" id="CAG8538182.1"/>
    </source>
</evidence>
<accession>A0A9N9FJW1</accession>
<keyword evidence="2" id="KW-1185">Reference proteome</keyword>
<dbReference type="EMBL" id="CAJVPV010002871">
    <property type="protein sequence ID" value="CAG8538182.1"/>
    <property type="molecule type" value="Genomic_DNA"/>
</dbReference>
<comment type="caution">
    <text evidence="1">The sequence shown here is derived from an EMBL/GenBank/DDBJ whole genome shotgun (WGS) entry which is preliminary data.</text>
</comment>
<sequence length="40" mass="4722">ETTYEPKTKELQYVRIDDSNAEIEETEAENNIWKTSTESE</sequence>
<name>A0A9N9FJW1_9GLOM</name>
<reference evidence="1" key="1">
    <citation type="submission" date="2021-06" db="EMBL/GenBank/DDBJ databases">
        <authorList>
            <person name="Kallberg Y."/>
            <person name="Tangrot J."/>
            <person name="Rosling A."/>
        </authorList>
    </citation>
    <scope>NUCLEOTIDE SEQUENCE</scope>
    <source>
        <strain evidence="1">CL551</strain>
    </source>
</reference>
<feature type="non-terminal residue" evidence="1">
    <location>
        <position position="40"/>
    </location>
</feature>
<dbReference type="Proteomes" id="UP000789342">
    <property type="component" value="Unassembled WGS sequence"/>
</dbReference>
<feature type="non-terminal residue" evidence="1">
    <location>
        <position position="1"/>
    </location>
</feature>
<organism evidence="1 2">
    <name type="scientific">Acaulospora morrowiae</name>
    <dbReference type="NCBI Taxonomy" id="94023"/>
    <lineage>
        <taxon>Eukaryota</taxon>
        <taxon>Fungi</taxon>
        <taxon>Fungi incertae sedis</taxon>
        <taxon>Mucoromycota</taxon>
        <taxon>Glomeromycotina</taxon>
        <taxon>Glomeromycetes</taxon>
        <taxon>Diversisporales</taxon>
        <taxon>Acaulosporaceae</taxon>
        <taxon>Acaulospora</taxon>
    </lineage>
</organism>
<evidence type="ECO:0000313" key="2">
    <source>
        <dbReference type="Proteomes" id="UP000789342"/>
    </source>
</evidence>
<dbReference type="AlphaFoldDB" id="A0A9N9FJW1"/>
<protein>
    <submittedName>
        <fullName evidence="1">17638_t:CDS:1</fullName>
    </submittedName>
</protein>
<gene>
    <name evidence="1" type="ORF">AMORRO_LOCUS4997</name>
</gene>